<name>A0A9D4RZX8_DREPO</name>
<keyword evidence="2" id="KW-1185">Reference proteome</keyword>
<dbReference type="GO" id="GO:0070131">
    <property type="term" value="P:positive regulation of mitochondrial translation"/>
    <property type="evidence" value="ECO:0007669"/>
    <property type="project" value="TreeGrafter"/>
</dbReference>
<dbReference type="AlphaFoldDB" id="A0A9D4RZX8"/>
<proteinExistence type="predicted"/>
<evidence type="ECO:0000313" key="2">
    <source>
        <dbReference type="Proteomes" id="UP000828390"/>
    </source>
</evidence>
<dbReference type="PANTHER" id="PTHR16255:SF1">
    <property type="entry name" value="REQUIRED FOR MEIOTIC NUCLEAR DIVISION PROTEIN 1 HOMOLOG"/>
    <property type="match status" value="1"/>
</dbReference>
<accession>A0A9D4RZX8</accession>
<protein>
    <submittedName>
        <fullName evidence="1">Uncharacterized protein</fullName>
    </submittedName>
</protein>
<gene>
    <name evidence="1" type="ORF">DPMN_009216</name>
</gene>
<reference evidence="1" key="2">
    <citation type="submission" date="2020-11" db="EMBL/GenBank/DDBJ databases">
        <authorList>
            <person name="McCartney M.A."/>
            <person name="Auch B."/>
            <person name="Kono T."/>
            <person name="Mallez S."/>
            <person name="Becker A."/>
            <person name="Gohl D.M."/>
            <person name="Silverstein K.A.T."/>
            <person name="Koren S."/>
            <person name="Bechman K.B."/>
            <person name="Herman A."/>
            <person name="Abrahante J.E."/>
            <person name="Garbe J."/>
        </authorList>
    </citation>
    <scope>NUCLEOTIDE SEQUENCE</scope>
    <source>
        <strain evidence="1">Duluth1</strain>
        <tissue evidence="1">Whole animal</tissue>
    </source>
</reference>
<evidence type="ECO:0000313" key="1">
    <source>
        <dbReference type="EMBL" id="KAH3885223.1"/>
    </source>
</evidence>
<comment type="caution">
    <text evidence="1">The sequence shown here is derived from an EMBL/GenBank/DDBJ whole genome shotgun (WGS) entry which is preliminary data.</text>
</comment>
<dbReference type="Proteomes" id="UP000828390">
    <property type="component" value="Unassembled WGS sequence"/>
</dbReference>
<dbReference type="PANTHER" id="PTHR16255">
    <property type="entry name" value="REQUIRED FOR MEIOTIC NUCLEAR DIVISION PROTEIN 1 HOMOLOG"/>
    <property type="match status" value="1"/>
</dbReference>
<organism evidence="1 2">
    <name type="scientific">Dreissena polymorpha</name>
    <name type="common">Zebra mussel</name>
    <name type="synonym">Mytilus polymorpha</name>
    <dbReference type="NCBI Taxonomy" id="45954"/>
    <lineage>
        <taxon>Eukaryota</taxon>
        <taxon>Metazoa</taxon>
        <taxon>Spiralia</taxon>
        <taxon>Lophotrochozoa</taxon>
        <taxon>Mollusca</taxon>
        <taxon>Bivalvia</taxon>
        <taxon>Autobranchia</taxon>
        <taxon>Heteroconchia</taxon>
        <taxon>Euheterodonta</taxon>
        <taxon>Imparidentia</taxon>
        <taxon>Neoheterodontei</taxon>
        <taxon>Myida</taxon>
        <taxon>Dreissenoidea</taxon>
        <taxon>Dreissenidae</taxon>
        <taxon>Dreissena</taxon>
    </lineage>
</organism>
<reference evidence="1" key="1">
    <citation type="journal article" date="2019" name="bioRxiv">
        <title>The Genome of the Zebra Mussel, Dreissena polymorpha: A Resource for Invasive Species Research.</title>
        <authorList>
            <person name="McCartney M.A."/>
            <person name="Auch B."/>
            <person name="Kono T."/>
            <person name="Mallez S."/>
            <person name="Zhang Y."/>
            <person name="Obille A."/>
            <person name="Becker A."/>
            <person name="Abrahante J.E."/>
            <person name="Garbe J."/>
            <person name="Badalamenti J.P."/>
            <person name="Herman A."/>
            <person name="Mangelson H."/>
            <person name="Liachko I."/>
            <person name="Sullivan S."/>
            <person name="Sone E.D."/>
            <person name="Koren S."/>
            <person name="Silverstein K.A.T."/>
            <person name="Beckman K.B."/>
            <person name="Gohl D.M."/>
        </authorList>
    </citation>
    <scope>NUCLEOTIDE SEQUENCE</scope>
    <source>
        <strain evidence="1">Duluth1</strain>
        <tissue evidence="1">Whole animal</tissue>
    </source>
</reference>
<dbReference type="InterPro" id="IPR051624">
    <property type="entry name" value="RMD1/Sad1-interacting"/>
</dbReference>
<sequence>MFQVYNARLNYCSEILQLLSNQLNDKHHVRLEWIIIILILIEVCKTLKRTL</sequence>
<dbReference type="EMBL" id="JAIWYP010000001">
    <property type="protein sequence ID" value="KAH3885223.1"/>
    <property type="molecule type" value="Genomic_DNA"/>
</dbReference>